<feature type="repeat" description="WD" evidence="3">
    <location>
        <begin position="816"/>
        <end position="850"/>
    </location>
</feature>
<dbReference type="Gene3D" id="2.130.10.10">
    <property type="entry name" value="YVTN repeat-like/Quinoprotein amine dehydrogenase"/>
    <property type="match status" value="4"/>
</dbReference>
<dbReference type="Pfam" id="PF20703">
    <property type="entry name" value="nSTAND1"/>
    <property type="match status" value="1"/>
</dbReference>
<feature type="domain" description="DUF4145" evidence="4">
    <location>
        <begin position="33"/>
        <end position="113"/>
    </location>
</feature>
<feature type="repeat" description="WD" evidence="3">
    <location>
        <begin position="990"/>
        <end position="1023"/>
    </location>
</feature>
<dbReference type="PROSITE" id="PS50082">
    <property type="entry name" value="WD_REPEATS_2"/>
    <property type="match status" value="5"/>
</dbReference>
<dbReference type="PROSITE" id="PS00678">
    <property type="entry name" value="WD_REPEATS_1"/>
    <property type="match status" value="1"/>
</dbReference>
<evidence type="ECO:0000259" key="5">
    <source>
        <dbReference type="Pfam" id="PF20703"/>
    </source>
</evidence>
<name>A0A6V8KM45_9ACTN</name>
<comment type="caution">
    <text evidence="6">The sequence shown here is derived from an EMBL/GenBank/DDBJ whole genome shotgun (WGS) entry which is preliminary data.</text>
</comment>
<evidence type="ECO:0000259" key="4">
    <source>
        <dbReference type="Pfam" id="PF13643"/>
    </source>
</evidence>
<evidence type="ECO:0000256" key="1">
    <source>
        <dbReference type="ARBA" id="ARBA00022574"/>
    </source>
</evidence>
<dbReference type="Proteomes" id="UP000482800">
    <property type="component" value="Unassembled WGS sequence"/>
</dbReference>
<dbReference type="InterPro" id="IPR001680">
    <property type="entry name" value="WD40_rpt"/>
</dbReference>
<keyword evidence="1 3" id="KW-0853">WD repeat</keyword>
<dbReference type="InterPro" id="IPR027417">
    <property type="entry name" value="P-loop_NTPase"/>
</dbReference>
<evidence type="ECO:0000256" key="2">
    <source>
        <dbReference type="ARBA" id="ARBA00022737"/>
    </source>
</evidence>
<reference evidence="6 7" key="2">
    <citation type="submission" date="2020-03" db="EMBL/GenBank/DDBJ databases">
        <authorList>
            <person name="Ichikawa N."/>
            <person name="Kimura A."/>
            <person name="Kitahashi Y."/>
            <person name="Uohara A."/>
        </authorList>
    </citation>
    <scope>NUCLEOTIDE SEQUENCE [LARGE SCALE GENOMIC DNA]</scope>
    <source>
        <strain evidence="6 7">NBRC 108639</strain>
    </source>
</reference>
<gene>
    <name evidence="6" type="ORF">Phou_091140</name>
</gene>
<feature type="repeat" description="WD" evidence="3">
    <location>
        <begin position="944"/>
        <end position="985"/>
    </location>
</feature>
<dbReference type="InterPro" id="IPR019775">
    <property type="entry name" value="WD40_repeat_CS"/>
</dbReference>
<dbReference type="InterPro" id="IPR025285">
    <property type="entry name" value="DUF4145"/>
</dbReference>
<dbReference type="SUPFAM" id="SSF50998">
    <property type="entry name" value="Quinoprotein alcohol dehydrogenase-like"/>
    <property type="match status" value="1"/>
</dbReference>
<dbReference type="SMART" id="SM00320">
    <property type="entry name" value="WD40"/>
    <property type="match status" value="10"/>
</dbReference>
<evidence type="ECO:0000313" key="6">
    <source>
        <dbReference type="EMBL" id="GFJ84934.1"/>
    </source>
</evidence>
<dbReference type="PANTHER" id="PTHR19879:SF9">
    <property type="entry name" value="TRANSCRIPTION INITIATION FACTOR TFIID SUBUNIT 5"/>
    <property type="match status" value="1"/>
</dbReference>
<reference evidence="6 7" key="1">
    <citation type="submission" date="2020-03" db="EMBL/GenBank/DDBJ databases">
        <title>Whole genome shotgun sequence of Phytohabitans houttuyneae NBRC 108639.</title>
        <authorList>
            <person name="Komaki H."/>
            <person name="Tamura T."/>
        </authorList>
    </citation>
    <scope>NUCLEOTIDE SEQUENCE [LARGE SCALE GENOMIC DNA]</scope>
    <source>
        <strain evidence="6 7">NBRC 108639</strain>
    </source>
</reference>
<dbReference type="Pfam" id="PF13643">
    <property type="entry name" value="DUF4145"/>
    <property type="match status" value="1"/>
</dbReference>
<protein>
    <submittedName>
        <fullName evidence="6">Uncharacterized protein</fullName>
    </submittedName>
</protein>
<feature type="repeat" description="WD" evidence="3">
    <location>
        <begin position="1081"/>
        <end position="1112"/>
    </location>
</feature>
<feature type="repeat" description="WD" evidence="3">
    <location>
        <begin position="1028"/>
        <end position="1069"/>
    </location>
</feature>
<dbReference type="RefSeq" id="WP_173069747.1">
    <property type="nucleotide sequence ID" value="NZ_BLPF01000004.1"/>
</dbReference>
<dbReference type="SUPFAM" id="SSF52540">
    <property type="entry name" value="P-loop containing nucleoside triphosphate hydrolases"/>
    <property type="match status" value="1"/>
</dbReference>
<keyword evidence="2" id="KW-0677">Repeat</keyword>
<dbReference type="InterPro" id="IPR049052">
    <property type="entry name" value="nSTAND1"/>
</dbReference>
<keyword evidence="7" id="KW-1185">Reference proteome</keyword>
<dbReference type="SUPFAM" id="SSF101898">
    <property type="entry name" value="NHL repeat"/>
    <property type="match status" value="1"/>
</dbReference>
<dbReference type="CDD" id="cd00200">
    <property type="entry name" value="WD40"/>
    <property type="match status" value="1"/>
</dbReference>
<dbReference type="PROSITE" id="PS50294">
    <property type="entry name" value="WD_REPEATS_REGION"/>
    <property type="match status" value="2"/>
</dbReference>
<sequence>MMTDQLALLVDSSINFRFLAEPALLLAGDAAMAEQYVESDPDAALAKTRRFSETLARMLVKEAGISPREGRDQFGRIEALTRAGLVSEHVRQLFHTIRKAGNEAVHGHSGDRRKAMAAVEACFDLGVWWFEKETGKKVSHTFVPGPPSQSASLRDLLTNIERQLAQLQNRFEIEVVSKPVSRPCPYQGLEPFEADDHARFFGRQQLRKEMKVRLDTDGLLLVVGASGAGKSSAVRAGLLPSLAADTRYARRAVLLTPGHHPVQELVNHLAHTCGLLSEAVGADLAATPPRVDRLRHATGGEAGVLPIVVDQFEELFTHCRDEQERDQFVAILAALADVAGHVAIVLAMRADFYTHCLRYPPLVRWLKDCQIVVGAMTEPELRQAIELPAQQAGVTLEPGLTELLLRDAGRDPGSLPLLSAVLFEMWRYRRDSLLTLDGYRAAGTIKGAIETAADSAYNRMGKDERRAAKEVLIRLTTLGEEVGDERTPDTRRRVAIEELTDHPHDGPVIENMLQHLARSRLVTLSDGAATIAHDVLVSGWPRLREWLAEDRPSRLLHRQLTDASKVWRQHGQRSSDLYRGQRLRQALDWATRYDASLNRLEQEFLNASASTQRRRRRLATGGAAGMMAVVLVLTMSFFNAKRGQDAAERAEAQAARASLSRKLAKAAADTFDRRPLQSMLLSVEAYRAAATDEARRELIGQAARRPGLTAFAPGLGNFGEVAAFSRDRRTLAVLDDSRVAVWDLARRHRVHYVPADPDGNGIEHDIFAVALSPDGKTLAVALDAETVLYRLPDETPAATLVDPDESQDGDDPHNLLSDIAFSPDGKLLAVAGQGGRIIVWDVASQRPHRVLDDPTSPADGPPVSVQDLAFSADGRTLAAGTSAATVLWTVKTGTPRVIPTPAAAVALSPDGAFAAVTTPIKVDRRTEWQVAVLDTASGKTAFTMARGTNPITAVAFSADGRTLVTADSSNLVSVWALSRVRQQRRLQATMPGHTTQVSHLAVTPDSSTLVSLSEDGTAIHWDLGRIALNHSSPTITALAYSPDSTILATGSYDGTITLWNTSTRTTLATLHVPNNENADHLAFSPDGRTLASAHGTNQVRLWDVHQHRLVDTLISPTPAISKLVYGPDGQRLAAAHGKGLITWNVATRKQATHRTSDELLAGELAFTPDGTSIATPTADTGKVLLWNPAGQSEPTTLEGIGTNTITFSPDSALLAAGHTAGRASLTSVKNGAMPGEIDTQNPGIVDSLAFSPDGSTLVLGISETDYKGAVAFADVGRRSVTQILPFADSVSDVIYSPDGKALAVKGNYDVQLWDLDPTSISTRLCQAAGRSLTTAEWTEFLGNEPYQPACRA</sequence>
<proteinExistence type="predicted"/>
<feature type="domain" description="Novel STAND NTPase 1" evidence="5">
    <location>
        <begin position="185"/>
        <end position="574"/>
    </location>
</feature>
<evidence type="ECO:0000256" key="3">
    <source>
        <dbReference type="PROSITE-ProRule" id="PRU00221"/>
    </source>
</evidence>
<dbReference type="Pfam" id="PF00400">
    <property type="entry name" value="WD40"/>
    <property type="match status" value="5"/>
</dbReference>
<dbReference type="PANTHER" id="PTHR19879">
    <property type="entry name" value="TRANSCRIPTION INITIATION FACTOR TFIID"/>
    <property type="match status" value="1"/>
</dbReference>
<dbReference type="InterPro" id="IPR015943">
    <property type="entry name" value="WD40/YVTN_repeat-like_dom_sf"/>
</dbReference>
<evidence type="ECO:0000313" key="7">
    <source>
        <dbReference type="Proteomes" id="UP000482800"/>
    </source>
</evidence>
<dbReference type="InterPro" id="IPR011047">
    <property type="entry name" value="Quinoprotein_ADH-like_sf"/>
</dbReference>
<organism evidence="6 7">
    <name type="scientific">Phytohabitans houttuyneae</name>
    <dbReference type="NCBI Taxonomy" id="1076126"/>
    <lineage>
        <taxon>Bacteria</taxon>
        <taxon>Bacillati</taxon>
        <taxon>Actinomycetota</taxon>
        <taxon>Actinomycetes</taxon>
        <taxon>Micromonosporales</taxon>
        <taxon>Micromonosporaceae</taxon>
    </lineage>
</organism>
<accession>A0A6V8KM45</accession>
<dbReference type="EMBL" id="BLPF01000004">
    <property type="protein sequence ID" value="GFJ84934.1"/>
    <property type="molecule type" value="Genomic_DNA"/>
</dbReference>